<keyword evidence="2" id="KW-1185">Reference proteome</keyword>
<accession>A0A7N1A8Q6</accession>
<reference evidence="1" key="1">
    <citation type="submission" date="2021-01" db="UniProtKB">
        <authorList>
            <consortium name="EnsemblPlants"/>
        </authorList>
    </citation>
    <scope>IDENTIFICATION</scope>
</reference>
<sequence length="90" mass="10071">MKDHSSTGGKQSHDHFSAATATTSLNQLIKRANIGLLNSQRNPTQAIQSIQSRGRRIVECQLVIFFVDRYNYTEHNLESSKSDFSSKTAT</sequence>
<proteinExistence type="predicted"/>
<organism evidence="1 2">
    <name type="scientific">Kalanchoe fedtschenkoi</name>
    <name type="common">Lavender scallops</name>
    <name type="synonym">South American air plant</name>
    <dbReference type="NCBI Taxonomy" id="63787"/>
    <lineage>
        <taxon>Eukaryota</taxon>
        <taxon>Viridiplantae</taxon>
        <taxon>Streptophyta</taxon>
        <taxon>Embryophyta</taxon>
        <taxon>Tracheophyta</taxon>
        <taxon>Spermatophyta</taxon>
        <taxon>Magnoliopsida</taxon>
        <taxon>eudicotyledons</taxon>
        <taxon>Gunneridae</taxon>
        <taxon>Pentapetalae</taxon>
        <taxon>Saxifragales</taxon>
        <taxon>Crassulaceae</taxon>
        <taxon>Kalanchoe</taxon>
    </lineage>
</organism>
<dbReference type="EnsemblPlants" id="Kaladp0515s0211.1.v1.1">
    <property type="protein sequence ID" value="Kaladp0515s0211.1.v1.1"/>
    <property type="gene ID" value="Kaladp0515s0211.v1.1"/>
</dbReference>
<dbReference type="AlphaFoldDB" id="A0A7N1A8Q6"/>
<name>A0A7N1A8Q6_KALFE</name>
<evidence type="ECO:0000313" key="1">
    <source>
        <dbReference type="EnsemblPlants" id="Kaladp0515s0211.1.v1.1"/>
    </source>
</evidence>
<evidence type="ECO:0000313" key="2">
    <source>
        <dbReference type="Proteomes" id="UP000594263"/>
    </source>
</evidence>
<dbReference type="Proteomes" id="UP000594263">
    <property type="component" value="Unplaced"/>
</dbReference>
<dbReference type="Gramene" id="Kaladp0515s0211.1.v1.1">
    <property type="protein sequence ID" value="Kaladp0515s0211.1.v1.1"/>
    <property type="gene ID" value="Kaladp0515s0211.v1.1"/>
</dbReference>
<protein>
    <submittedName>
        <fullName evidence="1">Uncharacterized protein</fullName>
    </submittedName>
</protein>